<dbReference type="PANTHER" id="PTHR11075">
    <property type="entry name" value="PEPTIDE CHAIN RELEASE FACTOR"/>
    <property type="match status" value="1"/>
</dbReference>
<comment type="similarity">
    <text evidence="1">Belongs to the prokaryotic/mitochondrial release factor family.</text>
</comment>
<dbReference type="Pfam" id="PF00472">
    <property type="entry name" value="RF-1"/>
    <property type="match status" value="1"/>
</dbReference>
<feature type="region of interest" description="Disordered" evidence="2">
    <location>
        <begin position="182"/>
        <end position="203"/>
    </location>
</feature>
<evidence type="ECO:0000313" key="5">
    <source>
        <dbReference type="Proteomes" id="UP000285326"/>
    </source>
</evidence>
<protein>
    <recommendedName>
        <fullName evidence="3">Prokaryotic-type class I peptide chain release factors domain-containing protein</fullName>
    </recommendedName>
</protein>
<dbReference type="SUPFAM" id="SSF75620">
    <property type="entry name" value="Release factor"/>
    <property type="match status" value="1"/>
</dbReference>
<dbReference type="GO" id="GO:0004045">
    <property type="term" value="F:peptidyl-tRNA hydrolase activity"/>
    <property type="evidence" value="ECO:0007669"/>
    <property type="project" value="TreeGrafter"/>
</dbReference>
<name>A0A420IGI2_9PEZI</name>
<evidence type="ECO:0000256" key="2">
    <source>
        <dbReference type="SAM" id="MobiDB-lite"/>
    </source>
</evidence>
<sequence>MKLFRSARNISSVPLLRPLRIYLSAQYRYPENLRCLASRTSDNNSETDLEAARKWFYTFKRSSLPVKIAKTTFSRASGPGGQKTNKTSSKATTVWPLDLLIPYIPSALHADLKKSRYFVSSSQSLSIQCDSHRSQSFNEAETHKRLYHEINEIYHSVVPGTTSPEQRKRVEKLKKADNYARIQKKKQHSAKKSSRKCISTCNM</sequence>
<proteinExistence type="inferred from homology"/>
<evidence type="ECO:0000259" key="3">
    <source>
        <dbReference type="Pfam" id="PF00472"/>
    </source>
</evidence>
<feature type="domain" description="Prokaryotic-type class I peptide chain release factors" evidence="3">
    <location>
        <begin position="69"/>
        <end position="194"/>
    </location>
</feature>
<dbReference type="InterPro" id="IPR000352">
    <property type="entry name" value="Pep_chain_release_fac_I"/>
</dbReference>
<dbReference type="EMBL" id="MCBS01024330">
    <property type="protein sequence ID" value="RKF73654.1"/>
    <property type="molecule type" value="Genomic_DNA"/>
</dbReference>
<dbReference type="InterPro" id="IPR045853">
    <property type="entry name" value="Pep_chain_release_fac_I_sf"/>
</dbReference>
<reference evidence="4 5" key="1">
    <citation type="journal article" date="2018" name="BMC Genomics">
        <title>Comparative genome analyses reveal sequence features reflecting distinct modes of host-adaptation between dicot and monocot powdery mildew.</title>
        <authorList>
            <person name="Wu Y."/>
            <person name="Ma X."/>
            <person name="Pan Z."/>
            <person name="Kale S.D."/>
            <person name="Song Y."/>
            <person name="King H."/>
            <person name="Zhang Q."/>
            <person name="Presley C."/>
            <person name="Deng X."/>
            <person name="Wei C.I."/>
            <person name="Xiao S."/>
        </authorList>
    </citation>
    <scope>NUCLEOTIDE SEQUENCE [LARGE SCALE GENOMIC DNA]</scope>
    <source>
        <strain evidence="4">UMSG1</strain>
    </source>
</reference>
<dbReference type="GO" id="GO:0016150">
    <property type="term" value="F:translation release factor activity, codon nonspecific"/>
    <property type="evidence" value="ECO:0007669"/>
    <property type="project" value="TreeGrafter"/>
</dbReference>
<comment type="caution">
    <text evidence="4">The sequence shown here is derived from an EMBL/GenBank/DDBJ whole genome shotgun (WGS) entry which is preliminary data.</text>
</comment>
<dbReference type="InterPro" id="IPR052104">
    <property type="entry name" value="Mito_Release_Factor_mL62"/>
</dbReference>
<organism evidence="4 5">
    <name type="scientific">Golovinomyces cichoracearum</name>
    <dbReference type="NCBI Taxonomy" id="62708"/>
    <lineage>
        <taxon>Eukaryota</taxon>
        <taxon>Fungi</taxon>
        <taxon>Dikarya</taxon>
        <taxon>Ascomycota</taxon>
        <taxon>Pezizomycotina</taxon>
        <taxon>Leotiomycetes</taxon>
        <taxon>Erysiphales</taxon>
        <taxon>Erysiphaceae</taxon>
        <taxon>Golovinomyces</taxon>
    </lineage>
</organism>
<evidence type="ECO:0000313" key="4">
    <source>
        <dbReference type="EMBL" id="RKF73654.1"/>
    </source>
</evidence>
<feature type="compositionally biased region" description="Basic residues" evidence="2">
    <location>
        <begin position="182"/>
        <end position="195"/>
    </location>
</feature>
<dbReference type="Proteomes" id="UP000285326">
    <property type="component" value="Unassembled WGS sequence"/>
</dbReference>
<dbReference type="GO" id="GO:0005762">
    <property type="term" value="C:mitochondrial large ribosomal subunit"/>
    <property type="evidence" value="ECO:0007669"/>
    <property type="project" value="TreeGrafter"/>
</dbReference>
<dbReference type="Gene3D" id="3.30.160.20">
    <property type="match status" value="1"/>
</dbReference>
<dbReference type="AlphaFoldDB" id="A0A420IGI2"/>
<dbReference type="PANTHER" id="PTHR11075:SF54">
    <property type="entry name" value="LARGE RIBOSOMAL SUBUNIT PROTEIN ML62"/>
    <property type="match status" value="1"/>
</dbReference>
<gene>
    <name evidence="4" type="ORF">GcM1_243113</name>
</gene>
<dbReference type="GO" id="GO:0070126">
    <property type="term" value="P:mitochondrial translational termination"/>
    <property type="evidence" value="ECO:0007669"/>
    <property type="project" value="TreeGrafter"/>
</dbReference>
<evidence type="ECO:0000256" key="1">
    <source>
        <dbReference type="ARBA" id="ARBA00010835"/>
    </source>
</evidence>
<accession>A0A420IGI2</accession>